<proteinExistence type="predicted"/>
<dbReference type="Proteomes" id="UP001285244">
    <property type="component" value="Unassembled WGS sequence"/>
</dbReference>
<evidence type="ECO:0000259" key="1">
    <source>
        <dbReference type="PROSITE" id="PS51094"/>
    </source>
</evidence>
<keyword evidence="2" id="KW-0762">Sugar transport</keyword>
<dbReference type="SUPFAM" id="SSF55804">
    <property type="entry name" value="Phoshotransferase/anion transport protein"/>
    <property type="match status" value="1"/>
</dbReference>
<reference evidence="2 3" key="1">
    <citation type="submission" date="2022-03" db="EMBL/GenBank/DDBJ databases">
        <title>Novel taxa within the pig intestine.</title>
        <authorList>
            <person name="Wylensek D."/>
            <person name="Bishof K."/>
            <person name="Afrizal A."/>
            <person name="Clavel T."/>
        </authorList>
    </citation>
    <scope>NUCLEOTIDE SEQUENCE [LARGE SCALE GENOMIC DNA]</scope>
    <source>
        <strain evidence="2 3">Cla-KB-P134</strain>
    </source>
</reference>
<keyword evidence="3" id="KW-1185">Reference proteome</keyword>
<dbReference type="EMBL" id="JALBUS010000018">
    <property type="protein sequence ID" value="MDX8418138.1"/>
    <property type="molecule type" value="Genomic_DNA"/>
</dbReference>
<comment type="caution">
    <text evidence="2">The sequence shown here is derived from an EMBL/GenBank/DDBJ whole genome shotgun (WGS) entry which is preliminary data.</text>
</comment>
<dbReference type="PANTHER" id="PTHR47738:SF3">
    <property type="entry name" value="PHOSPHOTRANSFERASE SYSTEM MANNITOL_FRUCTOSE-SPECIFIC IIA DOMAIN CONTAINING PROTEIN"/>
    <property type="match status" value="1"/>
</dbReference>
<evidence type="ECO:0000313" key="2">
    <source>
        <dbReference type="EMBL" id="MDX8418138.1"/>
    </source>
</evidence>
<accession>A0ABU4WQS3</accession>
<dbReference type="PANTHER" id="PTHR47738">
    <property type="entry name" value="PTS SYSTEM FRUCTOSE-LIKE EIIA COMPONENT-RELATED"/>
    <property type="match status" value="1"/>
</dbReference>
<gene>
    <name evidence="2" type="ORF">MOZ64_09870</name>
</gene>
<dbReference type="Gene3D" id="3.40.930.10">
    <property type="entry name" value="Mannitol-specific EII, Chain A"/>
    <property type="match status" value="1"/>
</dbReference>
<dbReference type="RefSeq" id="WP_320326388.1">
    <property type="nucleotide sequence ID" value="NZ_JALBUS010000018.1"/>
</dbReference>
<protein>
    <submittedName>
        <fullName evidence="2">PTS sugar transporter subunit IIA</fullName>
    </submittedName>
</protein>
<keyword evidence="2" id="KW-0813">Transport</keyword>
<sequence length="165" mass="18921">MIWEDLNKDIIIFQSDANSSDEVFEKMGGILVEKGYCKESYIQALKDREKDYPTGLNVKGFGIAIPHTDPPHVIHETESLLTLKKPVRFIQMGSLDVPVDVKLVMMLTIKNPKEHIMKLQRIIEIIQDKDLLEAIYQSTDADQVIHLIKEKELSIENRSSNNCEK</sequence>
<dbReference type="PROSITE" id="PS51094">
    <property type="entry name" value="PTS_EIIA_TYPE_2"/>
    <property type="match status" value="1"/>
</dbReference>
<dbReference type="Pfam" id="PF00359">
    <property type="entry name" value="PTS_EIIA_2"/>
    <property type="match status" value="1"/>
</dbReference>
<name>A0ABU4WQS3_9FIRM</name>
<dbReference type="InterPro" id="IPR002178">
    <property type="entry name" value="PTS_EIIA_type-2_dom"/>
</dbReference>
<dbReference type="InterPro" id="IPR016152">
    <property type="entry name" value="PTrfase/Anion_transptr"/>
</dbReference>
<feature type="domain" description="PTS EIIA type-2" evidence="1">
    <location>
        <begin position="4"/>
        <end position="151"/>
    </location>
</feature>
<organism evidence="2 3">
    <name type="scientific">Absicoccus intestinalis</name>
    <dbReference type="NCBI Taxonomy" id="2926319"/>
    <lineage>
        <taxon>Bacteria</taxon>
        <taxon>Bacillati</taxon>
        <taxon>Bacillota</taxon>
        <taxon>Erysipelotrichia</taxon>
        <taxon>Erysipelotrichales</taxon>
        <taxon>Erysipelotrichaceae</taxon>
        <taxon>Absicoccus</taxon>
    </lineage>
</organism>
<dbReference type="InterPro" id="IPR051541">
    <property type="entry name" value="PTS_SugarTrans_NitroReg"/>
</dbReference>
<evidence type="ECO:0000313" key="3">
    <source>
        <dbReference type="Proteomes" id="UP001285244"/>
    </source>
</evidence>
<dbReference type="CDD" id="cd00211">
    <property type="entry name" value="PTS_IIA_fru"/>
    <property type="match status" value="1"/>
</dbReference>